<dbReference type="InterPro" id="IPR018484">
    <property type="entry name" value="FGGY_N"/>
</dbReference>
<dbReference type="GO" id="GO:0005975">
    <property type="term" value="P:carbohydrate metabolic process"/>
    <property type="evidence" value="ECO:0007669"/>
    <property type="project" value="InterPro"/>
</dbReference>
<name>A0A8J6I1A7_9FIRM</name>
<keyword evidence="2" id="KW-0808">Transferase</keyword>
<dbReference type="AlphaFoldDB" id="A0A8J6I1A7"/>
<sequence length="110" mass="12433">MIDSGCTTLGIEFGSTRIKAVLSGEDHTPLASGSHTWENKLENGIWTYSLEEIWTGLQSCYQDLAENVWRQYKVKLTCTGAIGISGMMHGYLVFDKNDQLLVPFRTWRNT</sequence>
<accession>A0A8J6I1A7</accession>
<keyword evidence="6" id="KW-1185">Reference proteome</keyword>
<dbReference type="Pfam" id="PF00370">
    <property type="entry name" value="FGGY_N"/>
    <property type="match status" value="1"/>
</dbReference>
<evidence type="ECO:0000313" key="5">
    <source>
        <dbReference type="EMBL" id="MBA2133915.1"/>
    </source>
</evidence>
<evidence type="ECO:0000313" key="6">
    <source>
        <dbReference type="Proteomes" id="UP000657177"/>
    </source>
</evidence>
<organism evidence="5 6">
    <name type="scientific">Capillibacterium thermochitinicola</name>
    <dbReference type="NCBI Taxonomy" id="2699427"/>
    <lineage>
        <taxon>Bacteria</taxon>
        <taxon>Bacillati</taxon>
        <taxon>Bacillota</taxon>
        <taxon>Capillibacterium</taxon>
    </lineage>
</organism>
<proteinExistence type="inferred from homology"/>
<feature type="non-terminal residue" evidence="5">
    <location>
        <position position="110"/>
    </location>
</feature>
<dbReference type="Gene3D" id="3.30.420.40">
    <property type="match status" value="1"/>
</dbReference>
<reference evidence="5" key="1">
    <citation type="submission" date="2020-06" db="EMBL/GenBank/DDBJ databases">
        <title>Novel chitinolytic bacterium.</title>
        <authorList>
            <person name="Ungkulpasvich U."/>
            <person name="Kosugi A."/>
            <person name="Uke A."/>
        </authorList>
    </citation>
    <scope>NUCLEOTIDE SEQUENCE</scope>
    <source>
        <strain evidence="5">UUS1-1</strain>
    </source>
</reference>
<dbReference type="InterPro" id="IPR043129">
    <property type="entry name" value="ATPase_NBD"/>
</dbReference>
<evidence type="ECO:0000256" key="3">
    <source>
        <dbReference type="ARBA" id="ARBA00022777"/>
    </source>
</evidence>
<gene>
    <name evidence="5" type="ORF">G5B42_10265</name>
</gene>
<dbReference type="Proteomes" id="UP000657177">
    <property type="component" value="Unassembled WGS sequence"/>
</dbReference>
<keyword evidence="3" id="KW-0418">Kinase</keyword>
<dbReference type="RefSeq" id="WP_269206211.1">
    <property type="nucleotide sequence ID" value="NZ_JAAKDE010000027.1"/>
</dbReference>
<comment type="caution">
    <text evidence="5">The sequence shown here is derived from an EMBL/GenBank/DDBJ whole genome shotgun (WGS) entry which is preliminary data.</text>
</comment>
<protein>
    <submittedName>
        <fullName evidence="5">ATPase</fullName>
    </submittedName>
</protein>
<comment type="similarity">
    <text evidence="1">Belongs to the FGGY kinase family.</text>
</comment>
<dbReference type="SUPFAM" id="SSF53067">
    <property type="entry name" value="Actin-like ATPase domain"/>
    <property type="match status" value="1"/>
</dbReference>
<dbReference type="PANTHER" id="PTHR43095:SF5">
    <property type="entry name" value="XYLULOSE KINASE"/>
    <property type="match status" value="1"/>
</dbReference>
<evidence type="ECO:0000259" key="4">
    <source>
        <dbReference type="Pfam" id="PF00370"/>
    </source>
</evidence>
<evidence type="ECO:0000256" key="2">
    <source>
        <dbReference type="ARBA" id="ARBA00022679"/>
    </source>
</evidence>
<dbReference type="PANTHER" id="PTHR43095">
    <property type="entry name" value="SUGAR KINASE"/>
    <property type="match status" value="1"/>
</dbReference>
<dbReference type="EMBL" id="JAAKDE010000027">
    <property type="protein sequence ID" value="MBA2133915.1"/>
    <property type="molecule type" value="Genomic_DNA"/>
</dbReference>
<dbReference type="GO" id="GO:0016301">
    <property type="term" value="F:kinase activity"/>
    <property type="evidence" value="ECO:0007669"/>
    <property type="project" value="UniProtKB-KW"/>
</dbReference>
<evidence type="ECO:0000256" key="1">
    <source>
        <dbReference type="ARBA" id="ARBA00009156"/>
    </source>
</evidence>
<feature type="domain" description="Carbohydrate kinase FGGY N-terminal" evidence="4">
    <location>
        <begin position="8"/>
        <end position="108"/>
    </location>
</feature>
<dbReference type="InterPro" id="IPR050406">
    <property type="entry name" value="FGGY_Carb_Kinase"/>
</dbReference>